<feature type="compositionally biased region" description="Low complexity" evidence="7">
    <location>
        <begin position="614"/>
        <end position="638"/>
    </location>
</feature>
<dbReference type="Proteomes" id="UP001292079">
    <property type="component" value="Unassembled WGS sequence"/>
</dbReference>
<reference evidence="9" key="1">
    <citation type="submission" date="2022-04" db="EMBL/GenBank/DDBJ databases">
        <authorList>
            <person name="Xu L."/>
            <person name="Lv Z."/>
        </authorList>
    </citation>
    <scope>NUCLEOTIDE SEQUENCE</scope>
    <source>
        <strain evidence="9">LV_2022a</strain>
    </source>
</reference>
<evidence type="ECO:0000256" key="4">
    <source>
        <dbReference type="ARBA" id="ARBA00022777"/>
    </source>
</evidence>
<dbReference type="GO" id="GO:0035556">
    <property type="term" value="P:intracellular signal transduction"/>
    <property type="evidence" value="ECO:0007669"/>
    <property type="project" value="TreeGrafter"/>
</dbReference>
<protein>
    <recommendedName>
        <fullName evidence="8">Protein kinase domain-containing protein</fullName>
    </recommendedName>
</protein>
<dbReference type="Gene3D" id="3.30.200.20">
    <property type="entry name" value="Phosphorylase Kinase, domain 1"/>
    <property type="match status" value="1"/>
</dbReference>
<accession>A0AAE2D6K9</accession>
<feature type="region of interest" description="Disordered" evidence="7">
    <location>
        <begin position="601"/>
        <end position="653"/>
    </location>
</feature>
<evidence type="ECO:0000256" key="5">
    <source>
        <dbReference type="ARBA" id="ARBA00022840"/>
    </source>
</evidence>
<feature type="domain" description="Protein kinase" evidence="8">
    <location>
        <begin position="40"/>
        <end position="294"/>
    </location>
</feature>
<keyword evidence="3 6" id="KW-0547">Nucleotide-binding</keyword>
<dbReference type="PROSITE" id="PS00108">
    <property type="entry name" value="PROTEIN_KINASE_ST"/>
    <property type="match status" value="1"/>
</dbReference>
<evidence type="ECO:0000256" key="7">
    <source>
        <dbReference type="SAM" id="MobiDB-lite"/>
    </source>
</evidence>
<dbReference type="GO" id="GO:0043065">
    <property type="term" value="P:positive regulation of apoptotic process"/>
    <property type="evidence" value="ECO:0007669"/>
    <property type="project" value="TreeGrafter"/>
</dbReference>
<evidence type="ECO:0000256" key="6">
    <source>
        <dbReference type="PROSITE-ProRule" id="PRU10141"/>
    </source>
</evidence>
<keyword evidence="10" id="KW-1185">Reference proteome</keyword>
<dbReference type="PROSITE" id="PS00107">
    <property type="entry name" value="PROTEIN_KINASE_ATP"/>
    <property type="match status" value="1"/>
</dbReference>
<dbReference type="InterPro" id="IPR017441">
    <property type="entry name" value="Protein_kinase_ATP_BS"/>
</dbReference>
<name>A0AAE2D6K9_SCHME</name>
<feature type="binding site" evidence="6">
    <location>
        <position position="69"/>
    </location>
    <ligand>
        <name>ATP</name>
        <dbReference type="ChEBI" id="CHEBI:30616"/>
    </ligand>
</feature>
<dbReference type="EMBL" id="JALJAT010000003">
    <property type="protein sequence ID" value="KAK4472000.1"/>
    <property type="molecule type" value="Genomic_DNA"/>
</dbReference>
<evidence type="ECO:0000256" key="2">
    <source>
        <dbReference type="ARBA" id="ARBA00022679"/>
    </source>
</evidence>
<evidence type="ECO:0000256" key="1">
    <source>
        <dbReference type="ARBA" id="ARBA00022527"/>
    </source>
</evidence>
<proteinExistence type="predicted"/>
<dbReference type="InterPro" id="IPR008271">
    <property type="entry name" value="Ser/Thr_kinase_AS"/>
</dbReference>
<sequence>MFSRVQFRRTFKKHEDQDTDPFLLTKNVTLQRDTDIRTYYSIGVYLGSGKFGEVKRCQEKKTGREFAAKFVPITSEEDMNSILNEIAIMNTLRHPRLIQLYDAYQFDEEVTLVLELITGGELFERIIDESFNLNESRCIKFMHEILQGVEYMHSQNVIHLDLKPENILCLSVTSFKTKIIDFGLARFYQNQNLCVLFGTPEFVSPEVISYEPISPAADMWSLGVICYVMLSGLSPFMGESQGETLANIIRVKYNFDYAEFAEISNDAMDFIRKLLVKDPRKRMTATECLQHQWLKQKKKTPKRSGTVSKKRLKHFVYRRKWQKAVNAIIALQRMGVVLQHSPVIPLKHRSQSLRRSFIESEAIRRSKLQQVTEHKLLPNNPTMTTPTPIGKESLPTELTVKKHSGLFRKTSLFGKTRKDADAPPPTNDTSNNISNVTKVKNKMNENSTDPYSPHKSKLDLSFKLKRKESGRGFMTFQRHKNSQQSTSSSDSPSIIPKISIVSNERNSISSDKSETIVTTSKVQHKDVLPSSSTFGKKGQNKDNTPKIIQLSQKQSTPPIMKDKKLSTSSTKNTLTIPVISVSNNISNNDQISTKVSSVREINEKEKPSTGNMKTSTLNTTTGTTTTTTTTKVSDISSTGSKPITSTSSTHQNSNYKIVSKTKTPSSISNSDIALKINFFSNLSKGKVK</sequence>
<reference evidence="9" key="2">
    <citation type="journal article" date="2023" name="Infect Dis Poverty">
        <title>Chromosome-scale genome of the human blood fluke Schistosoma mekongi and its implications for public health.</title>
        <authorList>
            <person name="Zhou M."/>
            <person name="Xu L."/>
            <person name="Xu D."/>
            <person name="Chen W."/>
            <person name="Khan J."/>
            <person name="Hu Y."/>
            <person name="Huang H."/>
            <person name="Wei H."/>
            <person name="Zhang Y."/>
            <person name="Chusongsang P."/>
            <person name="Tanasarnprasert K."/>
            <person name="Hu X."/>
            <person name="Limpanont Y."/>
            <person name="Lv Z."/>
        </authorList>
    </citation>
    <scope>NUCLEOTIDE SEQUENCE</scope>
    <source>
        <strain evidence="9">LV_2022a</strain>
    </source>
</reference>
<gene>
    <name evidence="9" type="ORF">MN116_005377</name>
</gene>
<evidence type="ECO:0000313" key="10">
    <source>
        <dbReference type="Proteomes" id="UP001292079"/>
    </source>
</evidence>
<feature type="region of interest" description="Disordered" evidence="7">
    <location>
        <begin position="474"/>
        <end position="494"/>
    </location>
</feature>
<dbReference type="SUPFAM" id="SSF56112">
    <property type="entry name" value="Protein kinase-like (PK-like)"/>
    <property type="match status" value="1"/>
</dbReference>
<dbReference type="GO" id="GO:0004674">
    <property type="term" value="F:protein serine/threonine kinase activity"/>
    <property type="evidence" value="ECO:0007669"/>
    <property type="project" value="UniProtKB-KW"/>
</dbReference>
<dbReference type="Gene3D" id="1.10.510.10">
    <property type="entry name" value="Transferase(Phosphotransferase) domain 1"/>
    <property type="match status" value="1"/>
</dbReference>
<feature type="region of interest" description="Disordered" evidence="7">
    <location>
        <begin position="520"/>
        <end position="543"/>
    </location>
</feature>
<dbReference type="GO" id="GO:0005634">
    <property type="term" value="C:nucleus"/>
    <property type="evidence" value="ECO:0007669"/>
    <property type="project" value="TreeGrafter"/>
</dbReference>
<comment type="caution">
    <text evidence="9">The sequence shown here is derived from an EMBL/GenBank/DDBJ whole genome shotgun (WGS) entry which is preliminary data.</text>
</comment>
<dbReference type="PANTHER" id="PTHR24342">
    <property type="entry name" value="SERINE/THREONINE-PROTEIN KINASE 17"/>
    <property type="match status" value="1"/>
</dbReference>
<dbReference type="FunFam" id="1.10.510.10:FF:000594">
    <property type="entry name" value="Myosin light chain kinase isoform-III"/>
    <property type="match status" value="1"/>
</dbReference>
<dbReference type="InterPro" id="IPR011009">
    <property type="entry name" value="Kinase-like_dom_sf"/>
</dbReference>
<dbReference type="PANTHER" id="PTHR24342:SF20">
    <property type="entry name" value="MYOSIN LIGHT CHAIN KINASE, SMOOTH MUSCLE"/>
    <property type="match status" value="1"/>
</dbReference>
<dbReference type="Pfam" id="PF00069">
    <property type="entry name" value="Pkinase"/>
    <property type="match status" value="1"/>
</dbReference>
<keyword evidence="1" id="KW-0723">Serine/threonine-protein kinase</keyword>
<dbReference type="GO" id="GO:0005524">
    <property type="term" value="F:ATP binding"/>
    <property type="evidence" value="ECO:0007669"/>
    <property type="project" value="UniProtKB-UniRule"/>
</dbReference>
<evidence type="ECO:0000256" key="3">
    <source>
        <dbReference type="ARBA" id="ARBA00022741"/>
    </source>
</evidence>
<dbReference type="PROSITE" id="PS50011">
    <property type="entry name" value="PROTEIN_KINASE_DOM"/>
    <property type="match status" value="1"/>
</dbReference>
<evidence type="ECO:0000313" key="9">
    <source>
        <dbReference type="EMBL" id="KAK4472000.1"/>
    </source>
</evidence>
<feature type="compositionally biased region" description="Polar residues" evidence="7">
    <location>
        <begin position="639"/>
        <end position="653"/>
    </location>
</feature>
<feature type="compositionally biased region" description="Low complexity" evidence="7">
    <location>
        <begin position="482"/>
        <end position="494"/>
    </location>
</feature>
<dbReference type="CDD" id="cd14103">
    <property type="entry name" value="STKc_MLCK"/>
    <property type="match status" value="1"/>
</dbReference>
<feature type="region of interest" description="Disordered" evidence="7">
    <location>
        <begin position="414"/>
        <end position="436"/>
    </location>
</feature>
<keyword evidence="4" id="KW-0418">Kinase</keyword>
<dbReference type="InterPro" id="IPR000719">
    <property type="entry name" value="Prot_kinase_dom"/>
</dbReference>
<dbReference type="SMART" id="SM00220">
    <property type="entry name" value="S_TKc"/>
    <property type="match status" value="1"/>
</dbReference>
<keyword evidence="5 6" id="KW-0067">ATP-binding</keyword>
<organism evidence="9 10">
    <name type="scientific">Schistosoma mekongi</name>
    <name type="common">Parasitic worm</name>
    <dbReference type="NCBI Taxonomy" id="38744"/>
    <lineage>
        <taxon>Eukaryota</taxon>
        <taxon>Metazoa</taxon>
        <taxon>Spiralia</taxon>
        <taxon>Lophotrochozoa</taxon>
        <taxon>Platyhelminthes</taxon>
        <taxon>Trematoda</taxon>
        <taxon>Digenea</taxon>
        <taxon>Strigeidida</taxon>
        <taxon>Schistosomatoidea</taxon>
        <taxon>Schistosomatidae</taxon>
        <taxon>Schistosoma</taxon>
    </lineage>
</organism>
<evidence type="ECO:0000259" key="8">
    <source>
        <dbReference type="PROSITE" id="PS50011"/>
    </source>
</evidence>
<dbReference type="AlphaFoldDB" id="A0AAE2D6K9"/>
<feature type="compositionally biased region" description="Polar residues" evidence="7">
    <location>
        <begin position="427"/>
        <end position="436"/>
    </location>
</feature>
<keyword evidence="2" id="KW-0808">Transferase</keyword>